<keyword evidence="11" id="KW-0393">Immunoglobulin domain</keyword>
<organism evidence="13 14">
    <name type="scientific">Paramuricea clavata</name>
    <name type="common">Red gorgonian</name>
    <name type="synonym">Violescent sea-whip</name>
    <dbReference type="NCBI Taxonomy" id="317549"/>
    <lineage>
        <taxon>Eukaryota</taxon>
        <taxon>Metazoa</taxon>
        <taxon>Cnidaria</taxon>
        <taxon>Anthozoa</taxon>
        <taxon>Octocorallia</taxon>
        <taxon>Malacalcyonacea</taxon>
        <taxon>Plexauridae</taxon>
        <taxon>Paramuricea</taxon>
    </lineage>
</organism>
<dbReference type="GO" id="GO:0020037">
    <property type="term" value="F:heme binding"/>
    <property type="evidence" value="ECO:0007669"/>
    <property type="project" value="InterPro"/>
</dbReference>
<dbReference type="PROSITE" id="PS50292">
    <property type="entry name" value="PEROXIDASE_3"/>
    <property type="match status" value="1"/>
</dbReference>
<dbReference type="Pfam" id="PF23334">
    <property type="entry name" value="VWC2L_2nd"/>
    <property type="match status" value="1"/>
</dbReference>
<evidence type="ECO:0000256" key="3">
    <source>
        <dbReference type="ARBA" id="ARBA00022525"/>
    </source>
</evidence>
<comment type="caution">
    <text evidence="13">The sequence shown here is derived from an EMBL/GenBank/DDBJ whole genome shotgun (WGS) entry which is preliminary data.</text>
</comment>
<protein>
    <submittedName>
        <fullName evidence="13">Peroxidasin homolog</fullName>
    </submittedName>
</protein>
<dbReference type="PROSITE" id="PS01208">
    <property type="entry name" value="VWFC_1"/>
    <property type="match status" value="1"/>
</dbReference>
<evidence type="ECO:0000256" key="10">
    <source>
        <dbReference type="ARBA" id="ARBA00023180"/>
    </source>
</evidence>
<dbReference type="InterPro" id="IPR001007">
    <property type="entry name" value="VWF_dom"/>
</dbReference>
<evidence type="ECO:0000256" key="12">
    <source>
        <dbReference type="ARBA" id="ARBA00061342"/>
    </source>
</evidence>
<gene>
    <name evidence="13" type="ORF">PACLA_8A043405</name>
</gene>
<dbReference type="Gene3D" id="6.20.200.20">
    <property type="match status" value="1"/>
</dbReference>
<evidence type="ECO:0000313" key="13">
    <source>
        <dbReference type="EMBL" id="CAB4042929.1"/>
    </source>
</evidence>
<evidence type="ECO:0000256" key="4">
    <source>
        <dbReference type="ARBA" id="ARBA00022617"/>
    </source>
</evidence>
<keyword evidence="7" id="KW-0560">Oxidoreductase</keyword>
<evidence type="ECO:0000256" key="8">
    <source>
        <dbReference type="ARBA" id="ARBA00023004"/>
    </source>
</evidence>
<evidence type="ECO:0000256" key="5">
    <source>
        <dbReference type="ARBA" id="ARBA00022723"/>
    </source>
</evidence>
<sequence>MLNISEISYNYFDLVSPNYLEMIANLSGCTQHRRMVNCTENLCYHKKYRTIDGTCNNLDNPMWGASLIAFRRLLRPVYENGFNTPMGWRNKDALPSARLISTELISTVNVTADETFTHMLMQWGQFLDHDLDFTVTSPSSQRFTDGEDCTSTCENQSPCFPITIPPGDKRIKRHKCMTFTRSSTACGTGATSVFFSIVSTREQMNQITSYLDASNVYGSSHDEEEHLRDLSSGLLKTGISINDKPLLPFNKGTPIECLKSEKESPIPCFLAGDHRANEQLGLLSMHTIWMREHNRIATQLRFLNPKWSGEKIFQETRKIVGAEMQHITYAHYLPKILGKQGMEILGKYEGYKPDTDATIFNGFATAAYRFGHSLINPILSRLNSSFRTIEQGDIPLHKAFFAPYRIVEEGGIDPIIRGLFFSAAKDKRDQDGVLNTELTERLFEMAHAVALDLGALNIQRGRDHGLPGYNEWRVLCNLEALKTFDDLRSVISNENIIRKLERLYGDVNKIDLWVAGILEDSIPGSLLGPTFQCLIATQFKNLRDGDRFWYEYDGVFEPAQLTQIKRVTLGRVLCDNGDNITQVQSDVFLRANHLSGYSSCASLPNIDLRMWRECCTENCQDKDQSYTLLSSINDVKRRKRSHSTEDDGSELENLYSKIDELQTHVLSQQETLRNIVNKVQGLERKHETSVCIDLMGNERKLGESWRVSPCKTCMCQESRTECETQVCPKMTCDNPQILQDHCCPVC</sequence>
<dbReference type="PANTHER" id="PTHR11475">
    <property type="entry name" value="OXIDASE/PEROXIDASE"/>
    <property type="match status" value="1"/>
</dbReference>
<keyword evidence="9" id="KW-1015">Disulfide bond</keyword>
<comment type="similarity">
    <text evidence="12">Belongs to the peroxidase family. XPO subfamily.</text>
</comment>
<comment type="cofactor">
    <cofactor evidence="1">
        <name>heme b</name>
        <dbReference type="ChEBI" id="CHEBI:60344"/>
    </cofactor>
</comment>
<evidence type="ECO:0000256" key="6">
    <source>
        <dbReference type="ARBA" id="ARBA00022729"/>
    </source>
</evidence>
<evidence type="ECO:0000256" key="1">
    <source>
        <dbReference type="ARBA" id="ARBA00001970"/>
    </source>
</evidence>
<dbReference type="PRINTS" id="PR00457">
    <property type="entry name" value="ANPEROXIDASE"/>
</dbReference>
<keyword evidence="4" id="KW-0349">Heme</keyword>
<dbReference type="Proteomes" id="UP001152795">
    <property type="component" value="Unassembled WGS sequence"/>
</dbReference>
<dbReference type="InterPro" id="IPR019791">
    <property type="entry name" value="Haem_peroxidase_animal"/>
</dbReference>
<evidence type="ECO:0000256" key="9">
    <source>
        <dbReference type="ARBA" id="ARBA00023157"/>
    </source>
</evidence>
<dbReference type="OrthoDB" id="823504at2759"/>
<dbReference type="GO" id="GO:0046872">
    <property type="term" value="F:metal ion binding"/>
    <property type="evidence" value="ECO:0007669"/>
    <property type="project" value="UniProtKB-KW"/>
</dbReference>
<dbReference type="SUPFAM" id="SSF57603">
    <property type="entry name" value="FnI-like domain"/>
    <property type="match status" value="1"/>
</dbReference>
<dbReference type="InterPro" id="IPR034824">
    <property type="entry name" value="Peroxidasin_peroxidase"/>
</dbReference>
<keyword evidence="10" id="KW-0325">Glycoprotein</keyword>
<evidence type="ECO:0000256" key="2">
    <source>
        <dbReference type="ARBA" id="ARBA00004613"/>
    </source>
</evidence>
<dbReference type="CDD" id="cd09826">
    <property type="entry name" value="peroxidasin_like"/>
    <property type="match status" value="1"/>
</dbReference>
<dbReference type="PANTHER" id="PTHR11475:SF58">
    <property type="entry name" value="PEROXIDASIN"/>
    <property type="match status" value="1"/>
</dbReference>
<dbReference type="GO" id="GO:0006979">
    <property type="term" value="P:response to oxidative stress"/>
    <property type="evidence" value="ECO:0007669"/>
    <property type="project" value="InterPro"/>
</dbReference>
<reference evidence="13" key="1">
    <citation type="submission" date="2020-04" db="EMBL/GenBank/DDBJ databases">
        <authorList>
            <person name="Alioto T."/>
            <person name="Alioto T."/>
            <person name="Gomez Garrido J."/>
        </authorList>
    </citation>
    <scope>NUCLEOTIDE SEQUENCE</scope>
    <source>
        <strain evidence="13">A484AB</strain>
    </source>
</reference>
<dbReference type="InterPro" id="IPR037120">
    <property type="entry name" value="Haem_peroxidase_sf_animal"/>
</dbReference>
<dbReference type="PROSITE" id="PS50184">
    <property type="entry name" value="VWFC_2"/>
    <property type="match status" value="1"/>
</dbReference>
<dbReference type="GO" id="GO:0004601">
    <property type="term" value="F:peroxidase activity"/>
    <property type="evidence" value="ECO:0007669"/>
    <property type="project" value="InterPro"/>
</dbReference>
<evidence type="ECO:0000256" key="7">
    <source>
        <dbReference type="ARBA" id="ARBA00023002"/>
    </source>
</evidence>
<keyword evidence="8" id="KW-0408">Iron</keyword>
<evidence type="ECO:0000313" key="14">
    <source>
        <dbReference type="Proteomes" id="UP001152795"/>
    </source>
</evidence>
<keyword evidence="6" id="KW-0732">Signal</keyword>
<dbReference type="Pfam" id="PF03098">
    <property type="entry name" value="An_peroxidase"/>
    <property type="match status" value="1"/>
</dbReference>
<proteinExistence type="inferred from homology"/>
<dbReference type="SUPFAM" id="SSF48113">
    <property type="entry name" value="Heme-dependent peroxidases"/>
    <property type="match status" value="1"/>
</dbReference>
<dbReference type="AlphaFoldDB" id="A0A7D9M485"/>
<dbReference type="FunFam" id="1.10.640.10:FF:000001">
    <property type="entry name" value="Peroxidasin homolog"/>
    <property type="match status" value="1"/>
</dbReference>
<dbReference type="GO" id="GO:0005576">
    <property type="term" value="C:extracellular region"/>
    <property type="evidence" value="ECO:0007669"/>
    <property type="project" value="UniProtKB-SubCell"/>
</dbReference>
<dbReference type="InterPro" id="IPR010255">
    <property type="entry name" value="Haem_peroxidase_sf"/>
</dbReference>
<dbReference type="SMART" id="SM00214">
    <property type="entry name" value="VWC"/>
    <property type="match status" value="1"/>
</dbReference>
<keyword evidence="14" id="KW-1185">Reference proteome</keyword>
<dbReference type="Gene3D" id="1.10.640.10">
    <property type="entry name" value="Haem peroxidase domain superfamily, animal type"/>
    <property type="match status" value="1"/>
</dbReference>
<accession>A0A7D9M485</accession>
<dbReference type="EMBL" id="CACRXK020031143">
    <property type="protein sequence ID" value="CAB4042929.1"/>
    <property type="molecule type" value="Genomic_DNA"/>
</dbReference>
<name>A0A7D9M485_PARCT</name>
<keyword evidence="3" id="KW-0964">Secreted</keyword>
<comment type="subcellular location">
    <subcellularLocation>
        <location evidence="2">Secreted</location>
    </subcellularLocation>
</comment>
<keyword evidence="5" id="KW-0479">Metal-binding</keyword>
<evidence type="ECO:0000256" key="11">
    <source>
        <dbReference type="ARBA" id="ARBA00023319"/>
    </source>
</evidence>